<gene>
    <name evidence="1" type="ORF">ML462_15725</name>
</gene>
<comment type="caution">
    <text evidence="1">The sequence shown here is derived from an EMBL/GenBank/DDBJ whole genome shotgun (WGS) entry which is preliminary data.</text>
</comment>
<dbReference type="PROSITE" id="PS51257">
    <property type="entry name" value="PROKAR_LIPOPROTEIN"/>
    <property type="match status" value="1"/>
</dbReference>
<accession>A0A9X2ACZ5</accession>
<evidence type="ECO:0000313" key="1">
    <source>
        <dbReference type="EMBL" id="MCH4824623.1"/>
    </source>
</evidence>
<reference evidence="1" key="1">
    <citation type="submission" date="2022-03" db="EMBL/GenBank/DDBJ databases">
        <title>Gramella crocea sp. nov., isolated from activated sludge of a seafood processing plant.</title>
        <authorList>
            <person name="Zhang X."/>
        </authorList>
    </citation>
    <scope>NUCLEOTIDE SEQUENCE</scope>
    <source>
        <strain evidence="1">YJ019</strain>
    </source>
</reference>
<dbReference type="RefSeq" id="WP_240714788.1">
    <property type="nucleotide sequence ID" value="NZ_JAKVTV010000010.1"/>
</dbReference>
<organism evidence="1 2">
    <name type="scientific">Christiangramia lutea</name>
    <dbReference type="NCBI Taxonomy" id="1607951"/>
    <lineage>
        <taxon>Bacteria</taxon>
        <taxon>Pseudomonadati</taxon>
        <taxon>Bacteroidota</taxon>
        <taxon>Flavobacteriia</taxon>
        <taxon>Flavobacteriales</taxon>
        <taxon>Flavobacteriaceae</taxon>
        <taxon>Christiangramia</taxon>
    </lineage>
</organism>
<name>A0A9X2ACZ5_9FLAO</name>
<dbReference type="Proteomes" id="UP001139226">
    <property type="component" value="Unassembled WGS sequence"/>
</dbReference>
<dbReference type="EMBL" id="JAKVTV010000010">
    <property type="protein sequence ID" value="MCH4824623.1"/>
    <property type="molecule type" value="Genomic_DNA"/>
</dbReference>
<keyword evidence="2" id="KW-1185">Reference proteome</keyword>
<dbReference type="AlphaFoldDB" id="A0A9X2ACZ5"/>
<sequence>MKKYTLLIIILILTSCNFKEKKSELNYPLENIEIKSIELEGSNKNFSDTLILNKFSKSFRELTNKDLVTGERLHGATRICDLKIKTNENDILLFIARSQENEVVVSFFESKKEDNFNYFLGALYETDQLMKMIKNAGIKCKN</sequence>
<protein>
    <submittedName>
        <fullName evidence="1">Uncharacterized protein</fullName>
    </submittedName>
</protein>
<proteinExistence type="predicted"/>
<evidence type="ECO:0000313" key="2">
    <source>
        <dbReference type="Proteomes" id="UP001139226"/>
    </source>
</evidence>